<evidence type="ECO:0000256" key="4">
    <source>
        <dbReference type="ARBA" id="ARBA00022723"/>
    </source>
</evidence>
<keyword evidence="6" id="KW-0863">Zinc-finger</keyword>
<proteinExistence type="predicted"/>
<dbReference type="InterPro" id="IPR044066">
    <property type="entry name" value="TRIAD_supradom"/>
</dbReference>
<keyword evidence="12" id="KW-1185">Reference proteome</keyword>
<evidence type="ECO:0000313" key="12">
    <source>
        <dbReference type="Proteomes" id="UP000054937"/>
    </source>
</evidence>
<dbReference type="Gene3D" id="1.20.120.1750">
    <property type="match status" value="1"/>
</dbReference>
<dbReference type="InterPro" id="IPR002867">
    <property type="entry name" value="IBR_dom"/>
</dbReference>
<sequence>MPSNSARSKHALKKLNQKRQHEKNLQNKYLQDKKDLLLKKIIRDGICSKDCIQKGFSEKFTFYLQCGHSFHLNCARKYIIQNINQQKFLQRQNKDDKFVFQFKCMNEYCGHYFDLKGLLDIFEQPIKDENKDVNQIICQDDCTFCDQQQYFGIKNYVVQINDEVQKLTDRISSKIQIQDDFQLSFQLACGHSSHIKCLEKSLLLQLEKGDTNIKCKQCEYYISNREIQIFFYQHQNYSGLSLQNNYLKLNECEICFENYYKYTNPNKKIDDIQKMGIQLQYCQKVFHLPCVQEYVIQNLKQCKFKINCLNEDCNHQIYVDEQTKILSSHIEQKYRTISTQSNPFLQELKLKYNQKERKTLLKAGLKQCPQCERFINKNGGCNHMTCQCTQQFCWICTQKYQPGHVCPENK</sequence>
<keyword evidence="7" id="KW-0833">Ubl conjugation pathway</keyword>
<dbReference type="PANTHER" id="PTHR11685">
    <property type="entry name" value="RBR FAMILY RING FINGER AND IBR DOMAIN-CONTAINING"/>
    <property type="match status" value="1"/>
</dbReference>
<dbReference type="GO" id="GO:0008270">
    <property type="term" value="F:zinc ion binding"/>
    <property type="evidence" value="ECO:0007669"/>
    <property type="project" value="UniProtKB-KW"/>
</dbReference>
<dbReference type="EMBL" id="LDAU01000077">
    <property type="protein sequence ID" value="KRX07980.1"/>
    <property type="molecule type" value="Genomic_DNA"/>
</dbReference>
<dbReference type="Gene3D" id="3.30.40.10">
    <property type="entry name" value="Zinc/RING finger domain, C3HC4 (zinc finger)"/>
    <property type="match status" value="1"/>
</dbReference>
<dbReference type="Pfam" id="PF22191">
    <property type="entry name" value="IBR_1"/>
    <property type="match status" value="1"/>
</dbReference>
<comment type="catalytic activity">
    <reaction evidence="1">
        <text>[E2 ubiquitin-conjugating enzyme]-S-ubiquitinyl-L-cysteine + [acceptor protein]-L-lysine = [E2 ubiquitin-conjugating enzyme]-L-cysteine + [acceptor protein]-N(6)-ubiquitinyl-L-lysine.</text>
        <dbReference type="EC" id="2.3.2.31"/>
    </reaction>
</comment>
<dbReference type="SUPFAM" id="SSF57850">
    <property type="entry name" value="RING/U-box"/>
    <property type="match status" value="3"/>
</dbReference>
<dbReference type="InterPro" id="IPR031127">
    <property type="entry name" value="E3_UB_ligase_RBR"/>
</dbReference>
<dbReference type="InterPro" id="IPR013083">
    <property type="entry name" value="Znf_RING/FYVE/PHD"/>
</dbReference>
<protein>
    <recommendedName>
        <fullName evidence="2">RBR-type E3 ubiquitin transferase</fullName>
        <ecNumber evidence="2">2.3.2.31</ecNumber>
    </recommendedName>
</protein>
<evidence type="ECO:0000256" key="9">
    <source>
        <dbReference type="SAM" id="MobiDB-lite"/>
    </source>
</evidence>
<keyword evidence="3" id="KW-0808">Transferase</keyword>
<evidence type="ECO:0000256" key="3">
    <source>
        <dbReference type="ARBA" id="ARBA00022679"/>
    </source>
</evidence>
<evidence type="ECO:0000256" key="2">
    <source>
        <dbReference type="ARBA" id="ARBA00012251"/>
    </source>
</evidence>
<evidence type="ECO:0000259" key="10">
    <source>
        <dbReference type="PROSITE" id="PS51873"/>
    </source>
</evidence>
<keyword evidence="8" id="KW-0862">Zinc</keyword>
<keyword evidence="4" id="KW-0479">Metal-binding</keyword>
<feature type="region of interest" description="Disordered" evidence="9">
    <location>
        <begin position="1"/>
        <end position="24"/>
    </location>
</feature>
<gene>
    <name evidence="11" type="ORF">PPERSA_10615</name>
</gene>
<dbReference type="PROSITE" id="PS51873">
    <property type="entry name" value="TRIAD"/>
    <property type="match status" value="1"/>
</dbReference>
<name>A0A0V0R0D3_PSEPJ</name>
<evidence type="ECO:0000256" key="7">
    <source>
        <dbReference type="ARBA" id="ARBA00022786"/>
    </source>
</evidence>
<accession>A0A0V0R0D3</accession>
<dbReference type="AlphaFoldDB" id="A0A0V0R0D3"/>
<dbReference type="SMART" id="SM00647">
    <property type="entry name" value="IBR"/>
    <property type="match status" value="1"/>
</dbReference>
<dbReference type="InParanoid" id="A0A0V0R0D3"/>
<reference evidence="11 12" key="1">
    <citation type="journal article" date="2015" name="Sci. Rep.">
        <title>Genome of the facultative scuticociliatosis pathogen Pseudocohnilembus persalinus provides insight into its virulence through horizontal gene transfer.</title>
        <authorList>
            <person name="Xiong J."/>
            <person name="Wang G."/>
            <person name="Cheng J."/>
            <person name="Tian M."/>
            <person name="Pan X."/>
            <person name="Warren A."/>
            <person name="Jiang C."/>
            <person name="Yuan D."/>
            <person name="Miao W."/>
        </authorList>
    </citation>
    <scope>NUCLEOTIDE SEQUENCE [LARGE SCALE GENOMIC DNA]</scope>
    <source>
        <strain evidence="11">36N120E</strain>
    </source>
</reference>
<evidence type="ECO:0000256" key="5">
    <source>
        <dbReference type="ARBA" id="ARBA00022737"/>
    </source>
</evidence>
<dbReference type="CDD" id="cd20336">
    <property type="entry name" value="Rcat_RBR"/>
    <property type="match status" value="1"/>
</dbReference>
<dbReference type="EC" id="2.3.2.31" evidence="2"/>
<dbReference type="Proteomes" id="UP000054937">
    <property type="component" value="Unassembled WGS sequence"/>
</dbReference>
<evidence type="ECO:0000313" key="11">
    <source>
        <dbReference type="EMBL" id="KRX07980.1"/>
    </source>
</evidence>
<comment type="caution">
    <text evidence="11">The sequence shown here is derived from an EMBL/GenBank/DDBJ whole genome shotgun (WGS) entry which is preliminary data.</text>
</comment>
<keyword evidence="5" id="KW-0677">Repeat</keyword>
<dbReference type="GO" id="GO:0016567">
    <property type="term" value="P:protein ubiquitination"/>
    <property type="evidence" value="ECO:0007669"/>
    <property type="project" value="InterPro"/>
</dbReference>
<evidence type="ECO:0000256" key="6">
    <source>
        <dbReference type="ARBA" id="ARBA00022771"/>
    </source>
</evidence>
<feature type="compositionally biased region" description="Basic residues" evidence="9">
    <location>
        <begin position="7"/>
        <end position="21"/>
    </location>
</feature>
<evidence type="ECO:0000256" key="8">
    <source>
        <dbReference type="ARBA" id="ARBA00022833"/>
    </source>
</evidence>
<organism evidence="11 12">
    <name type="scientific">Pseudocohnilembus persalinus</name>
    <name type="common">Ciliate</name>
    <dbReference type="NCBI Taxonomy" id="266149"/>
    <lineage>
        <taxon>Eukaryota</taxon>
        <taxon>Sar</taxon>
        <taxon>Alveolata</taxon>
        <taxon>Ciliophora</taxon>
        <taxon>Intramacronucleata</taxon>
        <taxon>Oligohymenophorea</taxon>
        <taxon>Scuticociliatia</taxon>
        <taxon>Philasterida</taxon>
        <taxon>Pseudocohnilembidae</taxon>
        <taxon>Pseudocohnilembus</taxon>
    </lineage>
</organism>
<feature type="domain" description="RING-type" evidence="10">
    <location>
        <begin position="169"/>
        <end position="410"/>
    </location>
</feature>
<evidence type="ECO:0000256" key="1">
    <source>
        <dbReference type="ARBA" id="ARBA00001798"/>
    </source>
</evidence>
<dbReference type="GO" id="GO:0061630">
    <property type="term" value="F:ubiquitin protein ligase activity"/>
    <property type="evidence" value="ECO:0007669"/>
    <property type="project" value="UniProtKB-EC"/>
</dbReference>
<dbReference type="OrthoDB" id="293424at2759"/>